<proteinExistence type="predicted"/>
<accession>A0A2T2NVQ0</accession>
<dbReference type="InterPro" id="IPR054289">
    <property type="entry name" value="DUF7025"/>
</dbReference>
<reference evidence="2 3" key="1">
    <citation type="journal article" date="2018" name="Front. Microbiol.">
        <title>Genome-Wide Analysis of Corynespora cassiicola Leaf Fall Disease Putative Effectors.</title>
        <authorList>
            <person name="Lopez D."/>
            <person name="Ribeiro S."/>
            <person name="Label P."/>
            <person name="Fumanal B."/>
            <person name="Venisse J.S."/>
            <person name="Kohler A."/>
            <person name="de Oliveira R.R."/>
            <person name="Labutti K."/>
            <person name="Lipzen A."/>
            <person name="Lail K."/>
            <person name="Bauer D."/>
            <person name="Ohm R.A."/>
            <person name="Barry K.W."/>
            <person name="Spatafora J."/>
            <person name="Grigoriev I.V."/>
            <person name="Martin F.M."/>
            <person name="Pujade-Renaud V."/>
        </authorList>
    </citation>
    <scope>NUCLEOTIDE SEQUENCE [LARGE SCALE GENOMIC DNA]</scope>
    <source>
        <strain evidence="2 3">Philippines</strain>
    </source>
</reference>
<dbReference type="GO" id="GO:0005524">
    <property type="term" value="F:ATP binding"/>
    <property type="evidence" value="ECO:0007669"/>
    <property type="project" value="InterPro"/>
</dbReference>
<dbReference type="EMBL" id="KZ678133">
    <property type="protein sequence ID" value="PSN69521.1"/>
    <property type="molecule type" value="Genomic_DNA"/>
</dbReference>
<dbReference type="SMART" id="SM00382">
    <property type="entry name" value="AAA"/>
    <property type="match status" value="1"/>
</dbReference>
<evidence type="ECO:0000259" key="1">
    <source>
        <dbReference type="SMART" id="SM00382"/>
    </source>
</evidence>
<dbReference type="Pfam" id="PF22942">
    <property type="entry name" value="DUF7025"/>
    <property type="match status" value="1"/>
</dbReference>
<organism evidence="2 3">
    <name type="scientific">Corynespora cassiicola Philippines</name>
    <dbReference type="NCBI Taxonomy" id="1448308"/>
    <lineage>
        <taxon>Eukaryota</taxon>
        <taxon>Fungi</taxon>
        <taxon>Dikarya</taxon>
        <taxon>Ascomycota</taxon>
        <taxon>Pezizomycotina</taxon>
        <taxon>Dothideomycetes</taxon>
        <taxon>Pleosporomycetidae</taxon>
        <taxon>Pleosporales</taxon>
        <taxon>Corynesporascaceae</taxon>
        <taxon>Corynespora</taxon>
    </lineage>
</organism>
<keyword evidence="2" id="KW-0378">Hydrolase</keyword>
<dbReference type="InterPro" id="IPR027417">
    <property type="entry name" value="P-loop_NTPase"/>
</dbReference>
<gene>
    <name evidence="2" type="ORF">BS50DRAFT_572641</name>
</gene>
<keyword evidence="3" id="KW-1185">Reference proteome</keyword>
<evidence type="ECO:0000313" key="3">
    <source>
        <dbReference type="Proteomes" id="UP000240883"/>
    </source>
</evidence>
<name>A0A2T2NVQ0_CORCC</name>
<dbReference type="SUPFAM" id="SSF52540">
    <property type="entry name" value="P-loop containing nucleoside triphosphate hydrolases"/>
    <property type="match status" value="1"/>
</dbReference>
<dbReference type="OrthoDB" id="10042665at2759"/>
<dbReference type="Pfam" id="PF00004">
    <property type="entry name" value="AAA"/>
    <property type="match status" value="1"/>
</dbReference>
<dbReference type="PANTHER" id="PTHR46411">
    <property type="entry name" value="FAMILY ATPASE, PUTATIVE-RELATED"/>
    <property type="match status" value="1"/>
</dbReference>
<dbReference type="PANTHER" id="PTHR46411:SF2">
    <property type="entry name" value="AAA+ ATPASE DOMAIN-CONTAINING PROTEIN"/>
    <property type="match status" value="1"/>
</dbReference>
<sequence>MAAPVGQVLIRAGSMGRIPIGRTFQYHITSLAKMATLSSQAEIATSEKLNSDSAVLKDRGTPEGDCKAKRKERVQRVDQLYSKKNREKYFKPTPRSKDVEENIGSASSVVLKVRRIICDKGFPTSTEIDIKSKHVKSALDYIFKGVEGLSLNESPPVATPELLFHARSELENLVAREERMSFPNIARIDDIKTALQYITEDHGPTIKNVASLLLHNEIKFDLLWTLFAPNAVVYTKSNLLQEDQAMKLETSSYKTHEDGSQFLELKLRYIWHDGTKLGWAITNKVINHFAGAIKITHLDLFPMKFHPNHKKLQVQLRDRGTKFVGLVKGSYMQYSGAAIAENREVCVGGEYKKALTYISGRVMFDPITLVQQNSGTDLLKPDVEAEIEPTLLRDEDLIFCNHYVGGFSFRHKKWVCLAISRHDEVQWDPRAFEQLVIDPRKRDLIHSLVKSHKNTAGTFDDIIAGKGLGLVGLLSGTPGVGKTLTAEAISEVTKRPLYMLSAGELGTSASSVEYQLDMVLEIAKTWSCVLLIDEADVFLEQRTNTDLGRNAIVSVFLRRLEYFQGVLIMTTNRQDTIDEAFKSRIHFKLHYNELTTASRAAIWRNCFDSMPSTVPTVGISNAAIDDLANLTLNGRQIKNVVSCAVSIAIEEKKSLTTEDIKMILNMVVDDGNDQRNIGFSP</sequence>
<protein>
    <submittedName>
        <fullName evidence="2">P-loop containing nucleoside triphosphate hydrolase protein</fullName>
    </submittedName>
</protein>
<dbReference type="AlphaFoldDB" id="A0A2T2NVQ0"/>
<dbReference type="STRING" id="1448308.A0A2T2NVQ0"/>
<dbReference type="GO" id="GO:0016887">
    <property type="term" value="F:ATP hydrolysis activity"/>
    <property type="evidence" value="ECO:0007669"/>
    <property type="project" value="InterPro"/>
</dbReference>
<dbReference type="InterPro" id="IPR003593">
    <property type="entry name" value="AAA+_ATPase"/>
</dbReference>
<dbReference type="InterPro" id="IPR003959">
    <property type="entry name" value="ATPase_AAA_core"/>
</dbReference>
<feature type="domain" description="AAA+ ATPase" evidence="1">
    <location>
        <begin position="468"/>
        <end position="595"/>
    </location>
</feature>
<dbReference type="Proteomes" id="UP000240883">
    <property type="component" value="Unassembled WGS sequence"/>
</dbReference>
<evidence type="ECO:0000313" key="2">
    <source>
        <dbReference type="EMBL" id="PSN69521.1"/>
    </source>
</evidence>
<dbReference type="Gene3D" id="3.40.50.300">
    <property type="entry name" value="P-loop containing nucleotide triphosphate hydrolases"/>
    <property type="match status" value="1"/>
</dbReference>